<feature type="domain" description="MmgE/PrpD N-terminal" evidence="2">
    <location>
        <begin position="4"/>
        <end position="238"/>
    </location>
</feature>
<reference evidence="4 5" key="1">
    <citation type="submission" date="2020-09" db="EMBL/GenBank/DDBJ databases">
        <title>Draft Genome Sequence of Aminobacter carboxidus type strain DSM 1086, a soil Gram-negative carboxydobacterium.</title>
        <authorList>
            <person name="Turrini P."/>
            <person name="Tescari M."/>
            <person name="Artuso I."/>
            <person name="Lugli G.A."/>
            <person name="Frangipani E."/>
            <person name="Ventura M."/>
            <person name="Visca P."/>
        </authorList>
    </citation>
    <scope>NUCLEOTIDE SEQUENCE [LARGE SCALE GENOMIC DNA]</scope>
    <source>
        <strain evidence="4 5">DSM 1086</strain>
    </source>
</reference>
<dbReference type="Proteomes" id="UP000598227">
    <property type="component" value="Unassembled WGS sequence"/>
</dbReference>
<comment type="similarity">
    <text evidence="1">Belongs to the PrpD family.</text>
</comment>
<dbReference type="Gene3D" id="3.30.1330.120">
    <property type="entry name" value="2-methylcitrate dehydratase PrpD"/>
    <property type="match status" value="1"/>
</dbReference>
<evidence type="ECO:0000313" key="5">
    <source>
        <dbReference type="Proteomes" id="UP000598227"/>
    </source>
</evidence>
<gene>
    <name evidence="4" type="ORF">IHE39_18420</name>
</gene>
<organism evidence="4 5">
    <name type="scientific">Aminobacter carboxidus</name>
    <dbReference type="NCBI Taxonomy" id="376165"/>
    <lineage>
        <taxon>Bacteria</taxon>
        <taxon>Pseudomonadati</taxon>
        <taxon>Pseudomonadota</taxon>
        <taxon>Alphaproteobacteria</taxon>
        <taxon>Hyphomicrobiales</taxon>
        <taxon>Phyllobacteriaceae</taxon>
        <taxon>Aminobacter</taxon>
    </lineage>
</organism>
<name>A0ABR9GRG8_9HYPH</name>
<dbReference type="InterPro" id="IPR045336">
    <property type="entry name" value="MmgE_PrpD_N"/>
</dbReference>
<keyword evidence="5" id="KW-1185">Reference proteome</keyword>
<dbReference type="Pfam" id="PF03972">
    <property type="entry name" value="MmgE_PrpD_N"/>
    <property type="match status" value="1"/>
</dbReference>
<dbReference type="InterPro" id="IPR036148">
    <property type="entry name" value="MmgE/PrpD_sf"/>
</dbReference>
<proteinExistence type="inferred from homology"/>
<evidence type="ECO:0000313" key="4">
    <source>
        <dbReference type="EMBL" id="MBE1206270.1"/>
    </source>
</evidence>
<evidence type="ECO:0000259" key="3">
    <source>
        <dbReference type="Pfam" id="PF19305"/>
    </source>
</evidence>
<accession>A0ABR9GRG8</accession>
<comment type="caution">
    <text evidence="4">The sequence shown here is derived from an EMBL/GenBank/DDBJ whole genome shotgun (WGS) entry which is preliminary data.</text>
</comment>
<sequence length="452" mass="48861">MKESFSSFVHGLAHADIPEPVLAVLRRSIVDTMGVACIGRTTEMSVRTATLASRFWAAGVGTPGARMMFDGSVVSPAGAAMHGAYTLDSIDAHDGYSAVKGHAGSGIFPAVMATADYLRAAGRPIDGKTFITALVTGYEVGYRSGLCMHATVADYHTSGAWTAVGASAAVAKLIGLDAEGIRQAAGIAEYQGPRSQMMRCIDYPTNLRDGVGWGAPTGVMSALMAETGFTGAPAITAEGDAAEPFWADLGTVWEIMNTHYKPYPVCRWAHSSIDSAHDLMVTHRLKAREVAKVQIRTFHYATRLAGHAPKTLDEFCYSIAFPVAVMIVRGQIGVPELHSSVLSDPEITDLALRVELIDDDHFTRISTRQRWAQVTITTKDGTQYRAEPRTPRGDPELPMSDQEISDKFHLFADPLLGMHRATEIERLSAVIDTQPGAFEEWFELVHAPLSPQ</sequence>
<dbReference type="PANTHER" id="PTHR16943">
    <property type="entry name" value="2-METHYLCITRATE DEHYDRATASE-RELATED"/>
    <property type="match status" value="1"/>
</dbReference>
<dbReference type="EMBL" id="JACZEP010000005">
    <property type="protein sequence ID" value="MBE1206270.1"/>
    <property type="molecule type" value="Genomic_DNA"/>
</dbReference>
<dbReference type="PANTHER" id="PTHR16943:SF8">
    <property type="entry name" value="2-METHYLCITRATE DEHYDRATASE"/>
    <property type="match status" value="1"/>
</dbReference>
<dbReference type="InterPro" id="IPR042188">
    <property type="entry name" value="MmgE/PrpD_sf_2"/>
</dbReference>
<dbReference type="SUPFAM" id="SSF103378">
    <property type="entry name" value="2-methylcitrate dehydratase PrpD"/>
    <property type="match status" value="1"/>
</dbReference>
<dbReference type="InterPro" id="IPR005656">
    <property type="entry name" value="MmgE_PrpD"/>
</dbReference>
<dbReference type="RefSeq" id="WP_192567484.1">
    <property type="nucleotide sequence ID" value="NZ_JACZEP010000005.1"/>
</dbReference>
<dbReference type="InterPro" id="IPR045337">
    <property type="entry name" value="MmgE_PrpD_C"/>
</dbReference>
<evidence type="ECO:0000256" key="1">
    <source>
        <dbReference type="ARBA" id="ARBA00006174"/>
    </source>
</evidence>
<dbReference type="Pfam" id="PF19305">
    <property type="entry name" value="MmgE_PrpD_C"/>
    <property type="match status" value="1"/>
</dbReference>
<dbReference type="InterPro" id="IPR042183">
    <property type="entry name" value="MmgE/PrpD_sf_1"/>
</dbReference>
<feature type="domain" description="MmgE/PrpD C-terminal" evidence="3">
    <location>
        <begin position="263"/>
        <end position="432"/>
    </location>
</feature>
<dbReference type="Gene3D" id="1.10.4100.10">
    <property type="entry name" value="2-methylcitrate dehydratase PrpD"/>
    <property type="match status" value="1"/>
</dbReference>
<evidence type="ECO:0000259" key="2">
    <source>
        <dbReference type="Pfam" id="PF03972"/>
    </source>
</evidence>
<protein>
    <submittedName>
        <fullName evidence="4">MmgE/PrpD family protein</fullName>
    </submittedName>
</protein>